<organism evidence="1 2">
    <name type="scientific">Phocaeicola vulgatus str. 3975 RP4</name>
    <dbReference type="NCBI Taxonomy" id="1339352"/>
    <lineage>
        <taxon>Bacteria</taxon>
        <taxon>Pseudomonadati</taxon>
        <taxon>Bacteroidota</taxon>
        <taxon>Bacteroidia</taxon>
        <taxon>Bacteroidales</taxon>
        <taxon>Bacteroidaceae</taxon>
        <taxon>Phocaeicola</taxon>
    </lineage>
</organism>
<dbReference type="EMBL" id="JNHM01000150">
    <property type="protein sequence ID" value="KDS44943.1"/>
    <property type="molecule type" value="Genomic_DNA"/>
</dbReference>
<name>A0A069SBU0_PHOVU</name>
<proteinExistence type="predicted"/>
<protein>
    <submittedName>
        <fullName evidence="1">Uncharacterized protein</fullName>
    </submittedName>
</protein>
<gene>
    <name evidence="1" type="ORF">M099_4168</name>
</gene>
<comment type="caution">
    <text evidence="1">The sequence shown here is derived from an EMBL/GenBank/DDBJ whole genome shotgun (WGS) entry which is preliminary data.</text>
</comment>
<accession>A0A069SBU0</accession>
<dbReference type="Proteomes" id="UP000027661">
    <property type="component" value="Unassembled WGS sequence"/>
</dbReference>
<dbReference type="RefSeq" id="WP_155268258.1">
    <property type="nucleotide sequence ID" value="NZ_JNHM01000150.1"/>
</dbReference>
<evidence type="ECO:0000313" key="2">
    <source>
        <dbReference type="Proteomes" id="UP000027661"/>
    </source>
</evidence>
<dbReference type="AlphaFoldDB" id="A0A069SBU0"/>
<sequence length="57" mass="6509">MRTVKSFCADCYYSLRQWTVQSATVDCTVCRSETYGLLSQSVKGDRKKCFNGTEKKT</sequence>
<reference evidence="1 2" key="1">
    <citation type="submission" date="2014-04" db="EMBL/GenBank/DDBJ databases">
        <authorList>
            <person name="Sears C."/>
            <person name="Carroll K."/>
            <person name="Sack B.R."/>
            <person name="Qadri F."/>
            <person name="Myers L.L."/>
            <person name="Chung G.-T."/>
            <person name="Escheverria P."/>
            <person name="Fraser C.M."/>
            <person name="Sadzewicz L."/>
            <person name="Shefchek K.A."/>
            <person name="Tallon L."/>
            <person name="Das S.P."/>
            <person name="Daugherty S."/>
            <person name="Mongodin E.F."/>
        </authorList>
    </citation>
    <scope>NUCLEOTIDE SEQUENCE [LARGE SCALE GENOMIC DNA]</scope>
    <source>
        <strain evidence="1 2">3975 RP4</strain>
    </source>
</reference>
<evidence type="ECO:0000313" key="1">
    <source>
        <dbReference type="EMBL" id="KDS44943.1"/>
    </source>
</evidence>